<comment type="caution">
    <text evidence="7">The sequence shown here is derived from an EMBL/GenBank/DDBJ whole genome shotgun (WGS) entry which is preliminary data.</text>
</comment>
<feature type="compositionally biased region" description="Polar residues" evidence="5">
    <location>
        <begin position="28"/>
        <end position="43"/>
    </location>
</feature>
<evidence type="ECO:0000256" key="1">
    <source>
        <dbReference type="ARBA" id="ARBA00001938"/>
    </source>
</evidence>
<dbReference type="InterPro" id="IPR001078">
    <property type="entry name" value="2-oxoacid_DH_actylTfrase"/>
</dbReference>
<gene>
    <name evidence="7" type="ORF">S12H4_27789</name>
</gene>
<dbReference type="EMBL" id="BARW01015889">
    <property type="protein sequence ID" value="GAJ00060.1"/>
    <property type="molecule type" value="Genomic_DNA"/>
</dbReference>
<evidence type="ECO:0000256" key="3">
    <source>
        <dbReference type="ARBA" id="ARBA00022679"/>
    </source>
</evidence>
<evidence type="ECO:0000259" key="6">
    <source>
        <dbReference type="PROSITE" id="PS51826"/>
    </source>
</evidence>
<feature type="non-terminal residue" evidence="7">
    <location>
        <position position="1"/>
    </location>
</feature>
<comment type="cofactor">
    <cofactor evidence="1">
        <name>(R)-lipoate</name>
        <dbReference type="ChEBI" id="CHEBI:83088"/>
    </cofactor>
</comment>
<evidence type="ECO:0000256" key="5">
    <source>
        <dbReference type="SAM" id="MobiDB-lite"/>
    </source>
</evidence>
<dbReference type="InterPro" id="IPR004167">
    <property type="entry name" value="PSBD"/>
</dbReference>
<dbReference type="InterPro" id="IPR036625">
    <property type="entry name" value="E3-bd_dom_sf"/>
</dbReference>
<feature type="non-terminal residue" evidence="7">
    <location>
        <position position="287"/>
    </location>
</feature>
<evidence type="ECO:0000256" key="2">
    <source>
        <dbReference type="ARBA" id="ARBA00007317"/>
    </source>
</evidence>
<dbReference type="Gene3D" id="3.30.559.10">
    <property type="entry name" value="Chloramphenicol acetyltransferase-like domain"/>
    <property type="match status" value="1"/>
</dbReference>
<dbReference type="GO" id="GO:0005739">
    <property type="term" value="C:mitochondrion"/>
    <property type="evidence" value="ECO:0007669"/>
    <property type="project" value="TreeGrafter"/>
</dbReference>
<reference evidence="7" key="1">
    <citation type="journal article" date="2014" name="Front. Microbiol.">
        <title>High frequency of phylogenetically diverse reductive dehalogenase-homologous genes in deep subseafloor sedimentary metagenomes.</title>
        <authorList>
            <person name="Kawai M."/>
            <person name="Futagami T."/>
            <person name="Toyoda A."/>
            <person name="Takaki Y."/>
            <person name="Nishi S."/>
            <person name="Hori S."/>
            <person name="Arai W."/>
            <person name="Tsubouchi T."/>
            <person name="Morono Y."/>
            <person name="Uchiyama I."/>
            <person name="Ito T."/>
            <person name="Fujiyama A."/>
            <person name="Inagaki F."/>
            <person name="Takami H."/>
        </authorList>
    </citation>
    <scope>NUCLEOTIDE SEQUENCE</scope>
    <source>
        <strain evidence="7">Expedition CK06-06</strain>
    </source>
</reference>
<evidence type="ECO:0000256" key="4">
    <source>
        <dbReference type="ARBA" id="ARBA00023315"/>
    </source>
</evidence>
<feature type="region of interest" description="Disordered" evidence="5">
    <location>
        <begin position="1"/>
        <end position="58"/>
    </location>
</feature>
<dbReference type="GO" id="GO:0031405">
    <property type="term" value="F:lipoic acid binding"/>
    <property type="evidence" value="ECO:0007669"/>
    <property type="project" value="TreeGrafter"/>
</dbReference>
<evidence type="ECO:0000313" key="7">
    <source>
        <dbReference type="EMBL" id="GAJ00060.1"/>
    </source>
</evidence>
<comment type="similarity">
    <text evidence="2">Belongs to the 2-oxoacid dehydrogenase family.</text>
</comment>
<dbReference type="InterPro" id="IPR050743">
    <property type="entry name" value="2-oxoacid_DH_E2_comp"/>
</dbReference>
<accession>X1V5Z7</accession>
<dbReference type="PANTHER" id="PTHR43178">
    <property type="entry name" value="DIHYDROLIPOAMIDE ACETYLTRANSFERASE COMPONENT OF PYRUVATE DEHYDROGENASE COMPLEX"/>
    <property type="match status" value="1"/>
</dbReference>
<protein>
    <recommendedName>
        <fullName evidence="6">Peripheral subunit-binding (PSBD) domain-containing protein</fullName>
    </recommendedName>
</protein>
<dbReference type="PROSITE" id="PS51826">
    <property type="entry name" value="PSBD"/>
    <property type="match status" value="1"/>
</dbReference>
<dbReference type="InterPro" id="IPR023213">
    <property type="entry name" value="CAT-like_dom_sf"/>
</dbReference>
<organism evidence="7">
    <name type="scientific">marine sediment metagenome</name>
    <dbReference type="NCBI Taxonomy" id="412755"/>
    <lineage>
        <taxon>unclassified sequences</taxon>
        <taxon>metagenomes</taxon>
        <taxon>ecological metagenomes</taxon>
    </lineage>
</organism>
<proteinExistence type="inferred from homology"/>
<dbReference type="Pfam" id="PF00198">
    <property type="entry name" value="2-oxoacid_dh"/>
    <property type="match status" value="1"/>
</dbReference>
<dbReference type="AlphaFoldDB" id="X1V5Z7"/>
<dbReference type="SUPFAM" id="SSF47005">
    <property type="entry name" value="Peripheral subunit-binding domain of 2-oxo acid dehydrogenase complex"/>
    <property type="match status" value="1"/>
</dbReference>
<dbReference type="SUPFAM" id="SSF52777">
    <property type="entry name" value="CoA-dependent acyltransferases"/>
    <property type="match status" value="1"/>
</dbReference>
<dbReference type="GO" id="GO:0016407">
    <property type="term" value="F:acetyltransferase activity"/>
    <property type="evidence" value="ECO:0007669"/>
    <property type="project" value="TreeGrafter"/>
</dbReference>
<keyword evidence="4" id="KW-0012">Acyltransferase</keyword>
<feature type="domain" description="Peripheral subunit-binding (PSBD)" evidence="6">
    <location>
        <begin position="51"/>
        <end position="88"/>
    </location>
</feature>
<dbReference type="PANTHER" id="PTHR43178:SF5">
    <property type="entry name" value="LIPOAMIDE ACYLTRANSFERASE COMPONENT OF BRANCHED-CHAIN ALPHA-KETO ACID DEHYDROGENASE COMPLEX, MITOCHONDRIAL"/>
    <property type="match status" value="1"/>
</dbReference>
<name>X1V5Z7_9ZZZZ</name>
<feature type="compositionally biased region" description="Low complexity" evidence="5">
    <location>
        <begin position="16"/>
        <end position="27"/>
    </location>
</feature>
<dbReference type="Gene3D" id="4.10.320.10">
    <property type="entry name" value="E3-binding domain"/>
    <property type="match status" value="1"/>
</dbReference>
<sequence>DEIPDVRPKKLNAGSTTPTAQPIATTQVSGAATTRAASPSTETRLPGGKIKASPRAKKKAKELGVDLSLVVGTGPKGRIVEKDVTGAKDSTPQVTFSDERKVRKVETMTPLRRTIARRMTQSAQNPHITMITEIDMTEAAALRKDLNLRVEKAHGIRVSFNDIIVKAVADTLEQFPKFNATLAGNDLHMFDEVNIGVAMATDDGLIVVAIREANKKSITDIAIETKEKGKRAKVNKLAAEELTGSTFTISNLGPFKVDLFIPVINPPETAILALGQIKKKPVVVDDA</sequence>
<dbReference type="Pfam" id="PF02817">
    <property type="entry name" value="E3_binding"/>
    <property type="match status" value="1"/>
</dbReference>
<keyword evidence="3" id="KW-0808">Transferase</keyword>